<dbReference type="KEGG" id="ipo:Ilyop_1658"/>
<dbReference type="EMBL" id="CP002281">
    <property type="protein sequence ID" value="ADO83431.1"/>
    <property type="molecule type" value="Genomic_DNA"/>
</dbReference>
<proteinExistence type="predicted"/>
<sequence length="90" mass="10444">MDVKKSKELAEKISGEEVIFEAIEGIYLQPEEIEEVLHQFLIDQEEYLTYLNPIGEDKVVVHILGEDEEVLVSFLMLEDGSIEKIYKEDK</sequence>
<accession>E3H9P2</accession>
<dbReference type="AlphaFoldDB" id="E3H9P2"/>
<organism evidence="1 2">
    <name type="scientific">Ilyobacter polytropus (strain ATCC 51220 / DSM 2926 / LMG 16218 / CuHBu1)</name>
    <dbReference type="NCBI Taxonomy" id="572544"/>
    <lineage>
        <taxon>Bacteria</taxon>
        <taxon>Fusobacteriati</taxon>
        <taxon>Fusobacteriota</taxon>
        <taxon>Fusobacteriia</taxon>
        <taxon>Fusobacteriales</taxon>
        <taxon>Fusobacteriaceae</taxon>
        <taxon>Ilyobacter</taxon>
    </lineage>
</organism>
<dbReference type="RefSeq" id="WP_013388098.1">
    <property type="nucleotide sequence ID" value="NC_014632.1"/>
</dbReference>
<evidence type="ECO:0000313" key="1">
    <source>
        <dbReference type="EMBL" id="ADO83431.1"/>
    </source>
</evidence>
<reference evidence="1 2" key="1">
    <citation type="journal article" date="2010" name="Stand. Genomic Sci.">
        <title>Complete genome sequence of Ilyobacter polytropus type strain (CuHbu1).</title>
        <authorList>
            <person name="Sikorski J."/>
            <person name="Chertkov O."/>
            <person name="Lapidus A."/>
            <person name="Nolan M."/>
            <person name="Lucas S."/>
            <person name="Del Rio T.G."/>
            <person name="Tice H."/>
            <person name="Cheng J.F."/>
            <person name="Tapia R."/>
            <person name="Han C."/>
            <person name="Goodwin L."/>
            <person name="Pitluck S."/>
            <person name="Liolios K."/>
            <person name="Ivanova N."/>
            <person name="Mavromatis K."/>
            <person name="Mikhailova N."/>
            <person name="Pati A."/>
            <person name="Chen A."/>
            <person name="Palaniappan K."/>
            <person name="Land M."/>
            <person name="Hauser L."/>
            <person name="Chang Y.J."/>
            <person name="Jeffries C.D."/>
            <person name="Brambilla E."/>
            <person name="Yasawong M."/>
            <person name="Rohde M."/>
            <person name="Pukall R."/>
            <person name="Spring S."/>
            <person name="Goker M."/>
            <person name="Woyke T."/>
            <person name="Bristow J."/>
            <person name="Eisen J.A."/>
            <person name="Markowitz V."/>
            <person name="Hugenholtz P."/>
            <person name="Kyrpides N.C."/>
            <person name="Klenk H.P."/>
        </authorList>
    </citation>
    <scope>NUCLEOTIDE SEQUENCE [LARGE SCALE GENOMIC DNA]</scope>
    <source>
        <strain evidence="2">ATCC 51220 / DSM 2926 / LMG 16218 / CuHBu1</strain>
    </source>
</reference>
<evidence type="ECO:0000313" key="2">
    <source>
        <dbReference type="Proteomes" id="UP000006875"/>
    </source>
</evidence>
<name>E3H9P2_ILYPC</name>
<dbReference type="Proteomes" id="UP000006875">
    <property type="component" value="Chromosome"/>
</dbReference>
<keyword evidence="2" id="KW-1185">Reference proteome</keyword>
<gene>
    <name evidence="1" type="ordered locus">Ilyop_1658</name>
</gene>
<protein>
    <submittedName>
        <fullName evidence="1">Uncharacterized protein</fullName>
    </submittedName>
</protein>
<dbReference type="STRING" id="572544.Ilyop_1658"/>
<dbReference type="HOGENOM" id="CLU_2436841_0_0_0"/>